<reference evidence="1" key="1">
    <citation type="submission" date="2014-12" db="EMBL/GenBank/DDBJ databases">
        <title>Insight into the proteome of Arion vulgaris.</title>
        <authorList>
            <person name="Aradska J."/>
            <person name="Bulat T."/>
            <person name="Smidak R."/>
            <person name="Sarate P."/>
            <person name="Gangsoo J."/>
            <person name="Sialana F."/>
            <person name="Bilban M."/>
            <person name="Lubec G."/>
        </authorList>
    </citation>
    <scope>NUCLEOTIDE SEQUENCE</scope>
    <source>
        <tissue evidence="1">Skin</tissue>
    </source>
</reference>
<gene>
    <name evidence="1" type="primary">ORF213810</name>
</gene>
<protein>
    <submittedName>
        <fullName evidence="1">Uncharacterized protein</fullName>
    </submittedName>
</protein>
<feature type="non-terminal residue" evidence="1">
    <location>
        <position position="1"/>
    </location>
</feature>
<proteinExistence type="predicted"/>
<organism evidence="1">
    <name type="scientific">Arion vulgaris</name>
    <dbReference type="NCBI Taxonomy" id="1028688"/>
    <lineage>
        <taxon>Eukaryota</taxon>
        <taxon>Metazoa</taxon>
        <taxon>Spiralia</taxon>
        <taxon>Lophotrochozoa</taxon>
        <taxon>Mollusca</taxon>
        <taxon>Gastropoda</taxon>
        <taxon>Heterobranchia</taxon>
        <taxon>Euthyneura</taxon>
        <taxon>Panpulmonata</taxon>
        <taxon>Eupulmonata</taxon>
        <taxon>Stylommatophora</taxon>
        <taxon>Helicina</taxon>
        <taxon>Arionoidea</taxon>
        <taxon>Arionidae</taxon>
        <taxon>Arion</taxon>
    </lineage>
</organism>
<evidence type="ECO:0000313" key="1">
    <source>
        <dbReference type="EMBL" id="CEK96874.1"/>
    </source>
</evidence>
<accession>A0A0B7BUJ8</accession>
<name>A0A0B7BUJ8_9EUPU</name>
<dbReference type="AlphaFoldDB" id="A0A0B7BUJ8"/>
<sequence length="85" mass="9811">RSTRTVQVMALVWGCEKINIQPSYPMIWFLSGGVRKGTDIPAIQKCTIYKHYIGSKGKSSNDDRSLKKNVNNKDYYFVNIIFKSY</sequence>
<dbReference type="EMBL" id="HACG01050009">
    <property type="protein sequence ID" value="CEK96874.1"/>
    <property type="molecule type" value="Transcribed_RNA"/>
</dbReference>